<reference evidence="3" key="1">
    <citation type="submission" date="2012-08" db="EMBL/GenBank/DDBJ databases">
        <title>The Genome Sequence of Wuchereria bancrofti.</title>
        <authorList>
            <person name="Nutman T.B."/>
            <person name="Fink D.L."/>
            <person name="Russ C."/>
            <person name="Young S."/>
            <person name="Zeng Q."/>
            <person name="Koehrsen M."/>
            <person name="Alvarado L."/>
            <person name="Berlin A."/>
            <person name="Chapman S.B."/>
            <person name="Chen Z."/>
            <person name="Freedman E."/>
            <person name="Gellesch M."/>
            <person name="Goldberg J."/>
            <person name="Griggs A."/>
            <person name="Gujja S."/>
            <person name="Heilman E.R."/>
            <person name="Heiman D."/>
            <person name="Hepburn T."/>
            <person name="Howarth C."/>
            <person name="Jen D."/>
            <person name="Larson L."/>
            <person name="Lewis B."/>
            <person name="Mehta T."/>
            <person name="Park D."/>
            <person name="Pearson M."/>
            <person name="Roberts A."/>
            <person name="Saif S."/>
            <person name="Shea T."/>
            <person name="Shenoy N."/>
            <person name="Sisk P."/>
            <person name="Stolte C."/>
            <person name="Sykes S."/>
            <person name="Walk T."/>
            <person name="White J."/>
            <person name="Yandava C."/>
            <person name="Haas B."/>
            <person name="Henn M.R."/>
            <person name="Nusbaum C."/>
            <person name="Birren B."/>
        </authorList>
    </citation>
    <scope>NUCLEOTIDE SEQUENCE [LARGE SCALE GENOMIC DNA]</scope>
    <source>
        <strain evidence="3">NA</strain>
    </source>
</reference>
<comment type="caution">
    <text evidence="2">The sequence shown here is derived from an EMBL/GenBank/DDBJ whole genome shotgun (WGS) entry which is preliminary data.</text>
</comment>
<dbReference type="Pfam" id="PF24618">
    <property type="entry name" value="LTN1_E3_ligase_5th"/>
    <property type="match status" value="1"/>
</dbReference>
<gene>
    <name evidence="2" type="ORF">WUBG_05626</name>
</gene>
<dbReference type="Proteomes" id="UP000004810">
    <property type="component" value="Unassembled WGS sequence"/>
</dbReference>
<dbReference type="EMBL" id="ADBV01002187">
    <property type="protein sequence ID" value="EJW83462.1"/>
    <property type="molecule type" value="Genomic_DNA"/>
</dbReference>
<sequence>MKCTLNWNDRSLVKKMMHLPGRIISKWFRNSQIADRLRNQIQGHLLNELSSTGLLIEELFCDRVEPVWSHFITQLLTHVHASQKLIYSVMEKCDDDILNKINSEIDLCQAISSKIDWKDAEDAALLLLKLLIKLTAKLGKPITEFYKTNDELTSIRFLIAFGLLDKDRCFATQFITDDLLLVRAMRFCVRQSDLKRWDILMDVATSFPYFETTLQQISEHLRSKLVDLIVGQFFELQEPSAEVINETVKVMVSSSVDMKSVAQTISNKIKSTDLLQFDCSDIEIATTIATSLPSSSATYFIISTADLVDKLSVLDKTYGLEIMDAQECLASPIVKSLFNENVDDNFTLLPHLGYAVFITSYLDMVLEEHMRYCTTSFLYAVAVSSLASINTVCDEKLIDTGASLKNLINNLVLVNGQLVENILSECISLIAKGNESLCLFITLRSLANSLCAEKVEALFKTSSKNLDPYGITFCSAALRLQDASSVCDDYCDPYISMKYWTGRFEIASSSENSVNLLQLFTQFMVEGRSTLEEYLFTYK</sequence>
<evidence type="ECO:0000313" key="2">
    <source>
        <dbReference type="EMBL" id="EJW83462.1"/>
    </source>
</evidence>
<dbReference type="AlphaFoldDB" id="J9F1Y3"/>
<evidence type="ECO:0000259" key="1">
    <source>
        <dbReference type="Pfam" id="PF24618"/>
    </source>
</evidence>
<proteinExistence type="predicted"/>
<name>J9F1Y3_WUCBA</name>
<feature type="domain" description="E3 ubiquitin-protein ligase listerin HEAT-repeats region" evidence="1">
    <location>
        <begin position="490"/>
        <end position="539"/>
    </location>
</feature>
<protein>
    <recommendedName>
        <fullName evidence="1">E3 ubiquitin-protein ligase listerin HEAT-repeats region domain-containing protein</fullName>
    </recommendedName>
</protein>
<accession>J9F1Y3</accession>
<dbReference type="InterPro" id="IPR056241">
    <property type="entry name" value="LTN1_HEAT_5th"/>
</dbReference>
<organism evidence="2 3">
    <name type="scientific">Wuchereria bancrofti</name>
    <dbReference type="NCBI Taxonomy" id="6293"/>
    <lineage>
        <taxon>Eukaryota</taxon>
        <taxon>Metazoa</taxon>
        <taxon>Ecdysozoa</taxon>
        <taxon>Nematoda</taxon>
        <taxon>Chromadorea</taxon>
        <taxon>Rhabditida</taxon>
        <taxon>Spirurina</taxon>
        <taxon>Spiruromorpha</taxon>
        <taxon>Filarioidea</taxon>
        <taxon>Onchocercidae</taxon>
        <taxon>Wuchereria</taxon>
    </lineage>
</organism>
<evidence type="ECO:0000313" key="3">
    <source>
        <dbReference type="Proteomes" id="UP000004810"/>
    </source>
</evidence>